<dbReference type="InterPro" id="IPR052058">
    <property type="entry name" value="Alcohol_O-acetyltransferase"/>
</dbReference>
<reference evidence="2" key="1">
    <citation type="submission" date="2019-10" db="EMBL/GenBank/DDBJ databases">
        <authorList>
            <consortium name="DOE Joint Genome Institute"/>
            <person name="Kuo A."/>
            <person name="Miyauchi S."/>
            <person name="Kiss E."/>
            <person name="Drula E."/>
            <person name="Kohler A."/>
            <person name="Sanchez-Garcia M."/>
            <person name="Andreopoulos B."/>
            <person name="Barry K.W."/>
            <person name="Bonito G."/>
            <person name="Buee M."/>
            <person name="Carver A."/>
            <person name="Chen C."/>
            <person name="Cichocki N."/>
            <person name="Clum A."/>
            <person name="Culley D."/>
            <person name="Crous P.W."/>
            <person name="Fauchery L."/>
            <person name="Girlanda M."/>
            <person name="Hayes R."/>
            <person name="Keri Z."/>
            <person name="LaButti K."/>
            <person name="Lipzen A."/>
            <person name="Lombard V."/>
            <person name="Magnuson J."/>
            <person name="Maillard F."/>
            <person name="Morin E."/>
            <person name="Murat C."/>
            <person name="Nolan M."/>
            <person name="Ohm R."/>
            <person name="Pangilinan J."/>
            <person name="Pereira M."/>
            <person name="Perotto S."/>
            <person name="Peter M."/>
            <person name="Riley R."/>
            <person name="Sitrit Y."/>
            <person name="Stielow B."/>
            <person name="Szollosi G."/>
            <person name="Zifcakova L."/>
            <person name="Stursova M."/>
            <person name="Spatafora J.W."/>
            <person name="Tedersoo L."/>
            <person name="Vaario L.-M."/>
            <person name="Yamada A."/>
            <person name="Yan M."/>
            <person name="Wang P."/>
            <person name="Xu J."/>
            <person name="Bruns T."/>
            <person name="Baldrian P."/>
            <person name="Vilgalys R."/>
            <person name="Henrissat B."/>
            <person name="Grigoriev I.V."/>
            <person name="Hibbett D."/>
            <person name="Nagy L.G."/>
            <person name="Martin F.M."/>
        </authorList>
    </citation>
    <scope>NUCLEOTIDE SEQUENCE</scope>
    <source>
        <strain evidence="2">Prilba</strain>
    </source>
</reference>
<dbReference type="InterPro" id="IPR023213">
    <property type="entry name" value="CAT-like_dom_sf"/>
</dbReference>
<accession>A0A9P5MYQ3</accession>
<dbReference type="AlphaFoldDB" id="A0A9P5MYQ3"/>
<reference evidence="2" key="2">
    <citation type="journal article" date="2020" name="Nat. Commun.">
        <title>Large-scale genome sequencing of mycorrhizal fungi provides insights into the early evolution of symbiotic traits.</title>
        <authorList>
            <person name="Miyauchi S."/>
            <person name="Kiss E."/>
            <person name="Kuo A."/>
            <person name="Drula E."/>
            <person name="Kohler A."/>
            <person name="Sanchez-Garcia M."/>
            <person name="Morin E."/>
            <person name="Andreopoulos B."/>
            <person name="Barry K.W."/>
            <person name="Bonito G."/>
            <person name="Buee M."/>
            <person name="Carver A."/>
            <person name="Chen C."/>
            <person name="Cichocki N."/>
            <person name="Clum A."/>
            <person name="Culley D."/>
            <person name="Crous P.W."/>
            <person name="Fauchery L."/>
            <person name="Girlanda M."/>
            <person name="Hayes R.D."/>
            <person name="Keri Z."/>
            <person name="LaButti K."/>
            <person name="Lipzen A."/>
            <person name="Lombard V."/>
            <person name="Magnuson J."/>
            <person name="Maillard F."/>
            <person name="Murat C."/>
            <person name="Nolan M."/>
            <person name="Ohm R.A."/>
            <person name="Pangilinan J."/>
            <person name="Pereira M.F."/>
            <person name="Perotto S."/>
            <person name="Peter M."/>
            <person name="Pfister S."/>
            <person name="Riley R."/>
            <person name="Sitrit Y."/>
            <person name="Stielow J.B."/>
            <person name="Szollosi G."/>
            <person name="Zifcakova L."/>
            <person name="Stursova M."/>
            <person name="Spatafora J.W."/>
            <person name="Tedersoo L."/>
            <person name="Vaario L.M."/>
            <person name="Yamada A."/>
            <person name="Yan M."/>
            <person name="Wang P."/>
            <person name="Xu J."/>
            <person name="Bruns T."/>
            <person name="Baldrian P."/>
            <person name="Vilgalys R."/>
            <person name="Dunand C."/>
            <person name="Henrissat B."/>
            <person name="Grigoriev I.V."/>
            <person name="Hibbett D."/>
            <person name="Nagy L.G."/>
            <person name="Martin F.M."/>
        </authorList>
    </citation>
    <scope>NUCLEOTIDE SEQUENCE</scope>
    <source>
        <strain evidence="2">Prilba</strain>
    </source>
</reference>
<dbReference type="EMBL" id="WHVB01000006">
    <property type="protein sequence ID" value="KAF8482008.1"/>
    <property type="molecule type" value="Genomic_DNA"/>
</dbReference>
<dbReference type="Gene3D" id="3.30.559.10">
    <property type="entry name" value="Chloramphenicol acetyltransferase-like domain"/>
    <property type="match status" value="1"/>
</dbReference>
<name>A0A9P5MYQ3_9AGAM</name>
<evidence type="ECO:0000313" key="3">
    <source>
        <dbReference type="Proteomes" id="UP000759537"/>
    </source>
</evidence>
<feature type="compositionally biased region" description="Polar residues" evidence="1">
    <location>
        <begin position="1"/>
        <end position="16"/>
    </location>
</feature>
<feature type="region of interest" description="Disordered" evidence="1">
    <location>
        <begin position="1"/>
        <end position="43"/>
    </location>
</feature>
<dbReference type="SUPFAM" id="SSF52777">
    <property type="entry name" value="CoA-dependent acyltransferases"/>
    <property type="match status" value="1"/>
</dbReference>
<comment type="caution">
    <text evidence="2">The sequence shown here is derived from an EMBL/GenBank/DDBJ whole genome shotgun (WGS) entry which is preliminary data.</text>
</comment>
<keyword evidence="3" id="KW-1185">Reference proteome</keyword>
<dbReference type="OrthoDB" id="3355480at2759"/>
<dbReference type="PANTHER" id="PTHR28037:SF1">
    <property type="entry name" value="ALCOHOL O-ACETYLTRANSFERASE 1-RELATED"/>
    <property type="match status" value="1"/>
</dbReference>
<evidence type="ECO:0000256" key="1">
    <source>
        <dbReference type="SAM" id="MobiDB-lite"/>
    </source>
</evidence>
<sequence length="514" mass="57947">MTPLTDASLTTSTQVPSPGLSDEEVLDPNGQDMSTADTPDRQVHGPAYYERQLGESEVSYYLQSRATGVNDMYLHLGFRSPMRLVLRPRVRAAWAILRMRHPLLASHIVMANYDDIKFVFRPPTSPEDALAGADSELDYRHQNKDALIDSYLNGPRTLNNERLSYLVVSHTPTLDIQLPTPPLTPRISPDVSADQAAHLTSDDRVFNHELLICAGHFIGDGMALHQFANDFFGLLGSAFSQEELDQLVADEWKQRWSQTLPSDTPAIPASVEDNWGTEHHRFRRAAGIIDFQNNLDKQIGGQAFPRKKDPIRRTVVPTTSFGEDLTKAMIKKCKSQGVSISSAMFAICNIAWARTGRGKQELPMMMYAPINIRPYLPKPTGDSYWFLSVGYFNIIFPNFIPASCDVSKTFWLRARSAKAQSSRVAKNPMIIPRSREMAIKRGKQARLWAKEDDEKEAGVWHAKFPDIKLHTLTTGSRQRHGAMLILGYDENGFERDTVDLFWKNVDAAIREFLI</sequence>
<dbReference type="Proteomes" id="UP000759537">
    <property type="component" value="Unassembled WGS sequence"/>
</dbReference>
<dbReference type="PANTHER" id="PTHR28037">
    <property type="entry name" value="ALCOHOL O-ACETYLTRANSFERASE 1-RELATED"/>
    <property type="match status" value="1"/>
</dbReference>
<proteinExistence type="predicted"/>
<protein>
    <submittedName>
        <fullName evidence="2">Uncharacterized protein</fullName>
    </submittedName>
</protein>
<organism evidence="2 3">
    <name type="scientific">Russula ochroleuca</name>
    <dbReference type="NCBI Taxonomy" id="152965"/>
    <lineage>
        <taxon>Eukaryota</taxon>
        <taxon>Fungi</taxon>
        <taxon>Dikarya</taxon>
        <taxon>Basidiomycota</taxon>
        <taxon>Agaricomycotina</taxon>
        <taxon>Agaricomycetes</taxon>
        <taxon>Russulales</taxon>
        <taxon>Russulaceae</taxon>
        <taxon>Russula</taxon>
    </lineage>
</organism>
<gene>
    <name evidence="2" type="ORF">DFH94DRAFT_734523</name>
</gene>
<evidence type="ECO:0000313" key="2">
    <source>
        <dbReference type="EMBL" id="KAF8482008.1"/>
    </source>
</evidence>